<dbReference type="InterPro" id="IPR016186">
    <property type="entry name" value="C-type_lectin-like/link_sf"/>
</dbReference>
<keyword evidence="13" id="KW-1185">Reference proteome</keyword>
<dbReference type="SMART" id="SM00034">
    <property type="entry name" value="CLECT"/>
    <property type="match status" value="1"/>
</dbReference>
<proteinExistence type="predicted"/>
<dbReference type="InterPro" id="IPR052013">
    <property type="entry name" value="Mouse_KLRs"/>
</dbReference>
<organism evidence="13 14">
    <name type="scientific">Mus caroli</name>
    <name type="common">Ryukyu mouse</name>
    <name type="synonym">Ricefield mouse</name>
    <dbReference type="NCBI Taxonomy" id="10089"/>
    <lineage>
        <taxon>Eukaryota</taxon>
        <taxon>Metazoa</taxon>
        <taxon>Chordata</taxon>
        <taxon>Craniata</taxon>
        <taxon>Vertebrata</taxon>
        <taxon>Euteleostomi</taxon>
        <taxon>Mammalia</taxon>
        <taxon>Eutheria</taxon>
        <taxon>Euarchontoglires</taxon>
        <taxon>Glires</taxon>
        <taxon>Rodentia</taxon>
        <taxon>Myomorpha</taxon>
        <taxon>Muroidea</taxon>
        <taxon>Muridae</taxon>
        <taxon>Murinae</taxon>
        <taxon>Mus</taxon>
        <taxon>Mus</taxon>
    </lineage>
</organism>
<evidence type="ECO:0000259" key="12">
    <source>
        <dbReference type="PROSITE" id="PS50041"/>
    </source>
</evidence>
<protein>
    <submittedName>
        <fullName evidence="14">Killer cell lectin-like receptor 5</fullName>
    </submittedName>
</protein>
<keyword evidence="5" id="KW-0735">Signal-anchor</keyword>
<dbReference type="CDD" id="cd03593">
    <property type="entry name" value="CLECT_NK_receptors_like"/>
    <property type="match status" value="1"/>
</dbReference>
<dbReference type="SUPFAM" id="SSF56436">
    <property type="entry name" value="C-type lectin-like"/>
    <property type="match status" value="1"/>
</dbReference>
<keyword evidence="2 11" id="KW-0812">Transmembrane</keyword>
<dbReference type="PANTHER" id="PTHR46329:SF3">
    <property type="entry name" value="KILLER CELL LECTIN-LIKE RECEPTOR 3-RELATED"/>
    <property type="match status" value="1"/>
</dbReference>
<name>A0A6P5P5P9_MUSCR</name>
<dbReference type="Gene3D" id="3.10.100.10">
    <property type="entry name" value="Mannose-Binding Protein A, subunit A"/>
    <property type="match status" value="1"/>
</dbReference>
<dbReference type="GeneID" id="110288053"/>
<evidence type="ECO:0000256" key="4">
    <source>
        <dbReference type="ARBA" id="ARBA00022889"/>
    </source>
</evidence>
<keyword evidence="8" id="KW-1015">Disulfide bond</keyword>
<keyword evidence="3" id="KW-0430">Lectin</keyword>
<evidence type="ECO:0000256" key="1">
    <source>
        <dbReference type="ARBA" id="ARBA00004606"/>
    </source>
</evidence>
<evidence type="ECO:0000256" key="5">
    <source>
        <dbReference type="ARBA" id="ARBA00022968"/>
    </source>
</evidence>
<dbReference type="AlphaFoldDB" id="A0A6P5P5P9"/>
<dbReference type="FunFam" id="3.10.100.10:FF:000053">
    <property type="entry name" value="Killer cell lectin-like receptor 3"/>
    <property type="match status" value="1"/>
</dbReference>
<evidence type="ECO:0000256" key="3">
    <source>
        <dbReference type="ARBA" id="ARBA00022734"/>
    </source>
</evidence>
<dbReference type="GO" id="GO:0007155">
    <property type="term" value="P:cell adhesion"/>
    <property type="evidence" value="ECO:0007669"/>
    <property type="project" value="UniProtKB-KW"/>
</dbReference>
<keyword evidence="7 11" id="KW-0472">Membrane</keyword>
<dbReference type="Proteomes" id="UP000515126">
    <property type="component" value="Unplaced"/>
</dbReference>
<reference evidence="14" key="1">
    <citation type="submission" date="2025-08" db="UniProtKB">
        <authorList>
            <consortium name="RefSeq"/>
        </authorList>
    </citation>
    <scope>IDENTIFICATION</scope>
</reference>
<evidence type="ECO:0000256" key="8">
    <source>
        <dbReference type="ARBA" id="ARBA00023157"/>
    </source>
</evidence>
<dbReference type="KEGG" id="mcal:110288053"/>
<accession>A0A6P5P5P9</accession>
<evidence type="ECO:0000313" key="14">
    <source>
        <dbReference type="RefSeq" id="XP_021010167.1"/>
    </source>
</evidence>
<dbReference type="InterPro" id="IPR016187">
    <property type="entry name" value="CTDL_fold"/>
</dbReference>
<evidence type="ECO:0000256" key="7">
    <source>
        <dbReference type="ARBA" id="ARBA00023136"/>
    </source>
</evidence>
<evidence type="ECO:0000256" key="11">
    <source>
        <dbReference type="SAM" id="Phobius"/>
    </source>
</evidence>
<evidence type="ECO:0000256" key="9">
    <source>
        <dbReference type="ARBA" id="ARBA00023170"/>
    </source>
</evidence>
<dbReference type="GO" id="GO:0005886">
    <property type="term" value="C:plasma membrane"/>
    <property type="evidence" value="ECO:0007669"/>
    <property type="project" value="UniProtKB-ARBA"/>
</dbReference>
<dbReference type="InterPro" id="IPR001304">
    <property type="entry name" value="C-type_lectin-like"/>
</dbReference>
<keyword evidence="9" id="KW-0675">Receptor</keyword>
<comment type="subcellular location">
    <subcellularLocation>
        <location evidence="1">Membrane</location>
        <topology evidence="1">Single-pass type II membrane protein</topology>
    </subcellularLocation>
</comment>
<dbReference type="Pfam" id="PF08391">
    <property type="entry name" value="Ly49"/>
    <property type="match status" value="1"/>
</dbReference>
<feature type="transmembrane region" description="Helical" evidence="11">
    <location>
        <begin position="89"/>
        <end position="110"/>
    </location>
</feature>
<dbReference type="Pfam" id="PF00059">
    <property type="entry name" value="Lectin_C"/>
    <property type="match status" value="1"/>
</dbReference>
<dbReference type="PANTHER" id="PTHR46329">
    <property type="entry name" value="KILLER CELL LECTIN-LIKE RECEPTOR 2"/>
    <property type="match status" value="1"/>
</dbReference>
<keyword evidence="6 11" id="KW-1133">Transmembrane helix</keyword>
<evidence type="ECO:0000313" key="13">
    <source>
        <dbReference type="Proteomes" id="UP000515126"/>
    </source>
</evidence>
<dbReference type="InterPro" id="IPR013600">
    <property type="entry name" value="Ly49_N"/>
</dbReference>
<dbReference type="PROSITE" id="PS50041">
    <property type="entry name" value="C_TYPE_LECTIN_2"/>
    <property type="match status" value="1"/>
</dbReference>
<feature type="domain" description="C-type lectin" evidence="12">
    <location>
        <begin position="194"/>
        <end position="302"/>
    </location>
</feature>
<evidence type="ECO:0000256" key="6">
    <source>
        <dbReference type="ARBA" id="ARBA00022989"/>
    </source>
</evidence>
<keyword evidence="4" id="KW-0130">Cell adhesion</keyword>
<evidence type="ECO:0000256" key="2">
    <source>
        <dbReference type="ARBA" id="ARBA00022692"/>
    </source>
</evidence>
<sequence>MIALKSKCMTGRGYRPENVSFSPNFSLHQNHISRDTEHTSCTPTMSEPEVTYSTVRLHKSSGLQRLVSHEEIQGPRETGYTKCSGPWQLIVRALGILCFLLLVTVAVLAVKIFQYNQHKQEIHETLNHNHNCTNMQSDINLKEEMLRNKSIDCSPGEELLESLNREQKRWYSETKTDLDSSQDSGTGVKYWFCYGTKCFYFIMSKNTWSGCKHNCQNNRLALVKIEDEDELKFLQFQVISDSYWIGLSYDKKKKQWAWIDNGSSKLDMKTRKMNFKPGGCVFLSKTRLEDTHCNNSYYCICGKKLNKFPR</sequence>
<dbReference type="InterPro" id="IPR033992">
    <property type="entry name" value="NKR-like_CTLD"/>
</dbReference>
<keyword evidence="10" id="KW-0325">Glycoprotein</keyword>
<gene>
    <name evidence="14" type="primary">LOC110288053</name>
</gene>
<dbReference type="GO" id="GO:0030246">
    <property type="term" value="F:carbohydrate binding"/>
    <property type="evidence" value="ECO:0007669"/>
    <property type="project" value="UniProtKB-KW"/>
</dbReference>
<dbReference type="RefSeq" id="XP_021010167.1">
    <property type="nucleotide sequence ID" value="XM_021154508.1"/>
</dbReference>
<evidence type="ECO:0000256" key="10">
    <source>
        <dbReference type="ARBA" id="ARBA00023180"/>
    </source>
</evidence>